<proteinExistence type="inferred from homology"/>
<dbReference type="EMBL" id="DF933812">
    <property type="protein sequence ID" value="GAM35124.1"/>
    <property type="molecule type" value="Genomic_DNA"/>
</dbReference>
<dbReference type="AlphaFoldDB" id="A0A0B8N2Z4"/>
<dbReference type="PANTHER" id="PTHR31739">
    <property type="entry name" value="ENT-COPALYL DIPHOSPHATE SYNTHASE, CHLOROPLASTIC"/>
    <property type="match status" value="1"/>
</dbReference>
<dbReference type="InterPro" id="IPR008930">
    <property type="entry name" value="Terpenoid_cyclase/PrenylTrfase"/>
</dbReference>
<gene>
    <name evidence="2" type="ORF">TCE0_016f03191</name>
</gene>
<dbReference type="Proteomes" id="UP000053095">
    <property type="component" value="Unassembled WGS sequence"/>
</dbReference>
<organism evidence="2 3">
    <name type="scientific">Talaromyces pinophilus</name>
    <name type="common">Penicillium pinophilum</name>
    <dbReference type="NCBI Taxonomy" id="128442"/>
    <lineage>
        <taxon>Eukaryota</taxon>
        <taxon>Fungi</taxon>
        <taxon>Dikarya</taxon>
        <taxon>Ascomycota</taxon>
        <taxon>Pezizomycotina</taxon>
        <taxon>Eurotiomycetes</taxon>
        <taxon>Eurotiomycetidae</taxon>
        <taxon>Eurotiales</taxon>
        <taxon>Trichocomaceae</taxon>
        <taxon>Talaromyces</taxon>
        <taxon>Talaromyces sect. Talaromyces</taxon>
    </lineage>
</organism>
<dbReference type="GO" id="GO:0010333">
    <property type="term" value="F:terpene synthase activity"/>
    <property type="evidence" value="ECO:0007669"/>
    <property type="project" value="InterPro"/>
</dbReference>
<evidence type="ECO:0000256" key="1">
    <source>
        <dbReference type="ARBA" id="ARBA00006333"/>
    </source>
</evidence>
<dbReference type="PANTHER" id="PTHR31739:SF25">
    <property type="entry name" value="(E,E)-GERANYLLINALOOL SYNTHASE"/>
    <property type="match status" value="1"/>
</dbReference>
<comment type="similarity">
    <text evidence="1">Belongs to the terpene synthase family.</text>
</comment>
<dbReference type="SUPFAM" id="SSF48239">
    <property type="entry name" value="Terpenoid cyclases/Protein prenyltransferases"/>
    <property type="match status" value="1"/>
</dbReference>
<dbReference type="InterPro" id="IPR050148">
    <property type="entry name" value="Terpene_synthase-like"/>
</dbReference>
<sequence length="788" mass="89609">MLEAEGLKIDFPGMRHLMQLNRQKLDNFKPASLYTPVKTTLLHSLEAFIGQIDFDNVTHHLAFGSMMGSPSSTAAYLMNASKWNTEAEGYLHFVEQQGNGSVPSAFPISVFECSWVLSTLLESGFTTSQLGETEVSRIADFLETELAQGNGLAGFGMLPDADDTAKAIVALRLLNRPVTSEKMIEAFETTEKFKTYLLETTASISANCNVLKALLYSEGSTNTGKMLKVLEFVCQTWYDGTMHDKWNIEPQYSMMLIAEALTLFLKRWDVGDLWDVPHILVSQRIPIVTFEILVRTLSSQSAEGSWKTSPEITAYALLTLKSLASLPWCKELEVEINYSIDRGTRFLGARESKWNVPESVWIEKVTYGSAVLSETYCLAALRACRVHTWGHRVSDMYQVSSKKVDKTVEFCSKLPILSDASNWMMKASTIEAYLFIPGLLQQIQLEIFPEEVNKFQSKYLDYIPLAWTICNNTADFGLSTRDMWDMMVVSVLNFQVDRFMETVTGRLSNKKDFDSLKSCINQIFDDQYGPLEVNPEKRRKVDNLHKGVDFDQQCEKLQLDQLTRTKDILRRFISYVLNHPRVSRSCEVIRGRIRKELQVFLQSHVTQGEESAMFIKFQGPKSYVPVFKSANNTYYDWVRTTSANHTSCPWSFEFFSSVVSPSESNCFAGAVARYLAQDLCRHLATMCRQYNDYGSIARDAADGNLNSVNFPEFDEGRKDDIRSKSKKESKRETLFRIADYERECLDLVVKNLKAEVTSSTWKMIQVFINVTDLFGQIYVVRDINSSSS</sequence>
<evidence type="ECO:0000313" key="3">
    <source>
        <dbReference type="Proteomes" id="UP000053095"/>
    </source>
</evidence>
<protein>
    <submittedName>
        <fullName evidence="2">Uncharacterized protein</fullName>
    </submittedName>
</protein>
<dbReference type="Gene3D" id="1.50.10.20">
    <property type="match status" value="1"/>
</dbReference>
<dbReference type="SUPFAM" id="SSF48576">
    <property type="entry name" value="Terpenoid synthases"/>
    <property type="match status" value="1"/>
</dbReference>
<accession>A0A0B8N2Z4</accession>
<reference evidence="3" key="1">
    <citation type="journal article" date="2015" name="Genome Announc.">
        <title>Draft genome sequence of Talaromyces cellulolyticus strain Y-94, a source of lignocellulosic biomass-degrading enzymes.</title>
        <authorList>
            <person name="Fujii T."/>
            <person name="Koike H."/>
            <person name="Sawayama S."/>
            <person name="Yano S."/>
            <person name="Inoue H."/>
        </authorList>
    </citation>
    <scope>NUCLEOTIDE SEQUENCE [LARGE SCALE GENOMIC DNA]</scope>
    <source>
        <strain evidence="3">Y-94</strain>
    </source>
</reference>
<dbReference type="InterPro" id="IPR008949">
    <property type="entry name" value="Isoprenoid_synthase_dom_sf"/>
</dbReference>
<dbReference type="GO" id="GO:0016102">
    <property type="term" value="P:diterpenoid biosynthetic process"/>
    <property type="evidence" value="ECO:0007669"/>
    <property type="project" value="TreeGrafter"/>
</dbReference>
<evidence type="ECO:0000313" key="2">
    <source>
        <dbReference type="EMBL" id="GAM35124.1"/>
    </source>
</evidence>
<dbReference type="GO" id="GO:0000287">
    <property type="term" value="F:magnesium ion binding"/>
    <property type="evidence" value="ECO:0007669"/>
    <property type="project" value="TreeGrafter"/>
</dbReference>
<dbReference type="Gene3D" id="1.50.10.160">
    <property type="match status" value="1"/>
</dbReference>
<name>A0A0B8N2Z4_TALPI</name>
<keyword evidence="3" id="KW-1185">Reference proteome</keyword>